<dbReference type="OrthoDB" id="174578at2"/>
<keyword evidence="4" id="KW-1185">Reference proteome</keyword>
<dbReference type="PROSITE" id="PS51257">
    <property type="entry name" value="PROKAR_LIPOPROTEIN"/>
    <property type="match status" value="1"/>
</dbReference>
<proteinExistence type="predicted"/>
<dbReference type="GO" id="GO:0009228">
    <property type="term" value="P:thiamine biosynthetic process"/>
    <property type="evidence" value="ECO:0007669"/>
    <property type="project" value="InterPro"/>
</dbReference>
<dbReference type="InterPro" id="IPR015168">
    <property type="entry name" value="SsuA/THI5"/>
</dbReference>
<protein>
    <submittedName>
        <fullName evidence="3">NitT/TauT family transport system substrate-binding protein</fullName>
    </submittedName>
</protein>
<gene>
    <name evidence="3" type="ORF">FHX40_3010</name>
</gene>
<accession>A0A543J0C6</accession>
<name>A0A543J0C6_9ACTN</name>
<reference evidence="3 4" key="1">
    <citation type="submission" date="2019-06" db="EMBL/GenBank/DDBJ databases">
        <title>Sequencing the genomes of 1000 actinobacteria strains.</title>
        <authorList>
            <person name="Klenk H.-P."/>
        </authorList>
    </citation>
    <scope>NUCLEOTIDE SEQUENCE [LARGE SCALE GENOMIC DNA]</scope>
    <source>
        <strain evidence="3 4">DSM 43186</strain>
    </source>
</reference>
<dbReference type="InterPro" id="IPR027939">
    <property type="entry name" value="NMT1/THI5"/>
</dbReference>
<feature type="domain" description="SsuA/THI5-like" evidence="2">
    <location>
        <begin position="54"/>
        <end position="263"/>
    </location>
</feature>
<comment type="caution">
    <text evidence="3">The sequence shown here is derived from an EMBL/GenBank/DDBJ whole genome shotgun (WGS) entry which is preliminary data.</text>
</comment>
<keyword evidence="1" id="KW-0732">Signal</keyword>
<dbReference type="PANTHER" id="PTHR31528:SF3">
    <property type="entry name" value="THIAMINE BIOSYNTHESIS PROTEIN HI_0357-RELATED"/>
    <property type="match status" value="1"/>
</dbReference>
<evidence type="ECO:0000259" key="2">
    <source>
        <dbReference type="Pfam" id="PF09084"/>
    </source>
</evidence>
<dbReference type="Proteomes" id="UP000319213">
    <property type="component" value="Unassembled WGS sequence"/>
</dbReference>
<dbReference type="SUPFAM" id="SSF53850">
    <property type="entry name" value="Periplasmic binding protein-like II"/>
    <property type="match status" value="1"/>
</dbReference>
<dbReference type="AlphaFoldDB" id="A0A543J0C6"/>
<evidence type="ECO:0000313" key="4">
    <source>
        <dbReference type="Proteomes" id="UP000319213"/>
    </source>
</evidence>
<sequence length="346" mass="36252">MRLRPSALWSAAVAATLALVTSACGSASQQAEPATSAESSASLTIGLNYVGTVEHFAPYYALKEGLYEKAGLDVTIKPGGDTPPSTLLAAGQVDVAVMDTLSTITAADKGADFVAIATEYQQTPTSMTCRKDSGVSKPADLAGKTLGLKQAANIYLPAILSTIGVTKDQIKIVPIGGQDVSMIIAGQVDCMFSSFAFNEPRSIEMAGVPVTVFPLGDLGIPSQGNTYVTTRAIYDDPAKRAVLVKWIGAIAEAYEVLLRDPEAGARYMVDNAFTTGLDLDQQIYQSKTQASYIATEYTAANGLLALNPEAWEKVAQVAKDLGLTSSLVDTKPLIGDLSKEAGTAKL</sequence>
<feature type="chain" id="PRO_5039458237" evidence="1">
    <location>
        <begin position="27"/>
        <end position="346"/>
    </location>
</feature>
<organism evidence="3 4">
    <name type="scientific">Thermopolyspora flexuosa</name>
    <dbReference type="NCBI Taxonomy" id="103836"/>
    <lineage>
        <taxon>Bacteria</taxon>
        <taxon>Bacillati</taxon>
        <taxon>Actinomycetota</taxon>
        <taxon>Actinomycetes</taxon>
        <taxon>Streptosporangiales</taxon>
        <taxon>Streptosporangiaceae</taxon>
        <taxon>Thermopolyspora</taxon>
    </lineage>
</organism>
<dbReference type="Gene3D" id="3.40.190.10">
    <property type="entry name" value="Periplasmic binding protein-like II"/>
    <property type="match status" value="2"/>
</dbReference>
<dbReference type="RefSeq" id="WP_142260182.1">
    <property type="nucleotide sequence ID" value="NZ_BMPV01000001.1"/>
</dbReference>
<dbReference type="PANTHER" id="PTHR31528">
    <property type="entry name" value="4-AMINO-5-HYDROXYMETHYL-2-METHYLPYRIMIDINE PHOSPHATE SYNTHASE THI11-RELATED"/>
    <property type="match status" value="1"/>
</dbReference>
<dbReference type="Pfam" id="PF09084">
    <property type="entry name" value="NMT1"/>
    <property type="match status" value="1"/>
</dbReference>
<evidence type="ECO:0000313" key="3">
    <source>
        <dbReference type="EMBL" id="TQM76277.1"/>
    </source>
</evidence>
<evidence type="ECO:0000256" key="1">
    <source>
        <dbReference type="SAM" id="SignalP"/>
    </source>
</evidence>
<dbReference type="EMBL" id="VFPQ01000001">
    <property type="protein sequence ID" value="TQM76277.1"/>
    <property type="molecule type" value="Genomic_DNA"/>
</dbReference>
<feature type="signal peptide" evidence="1">
    <location>
        <begin position="1"/>
        <end position="26"/>
    </location>
</feature>